<dbReference type="EMBL" id="AGNL01045820">
    <property type="protein sequence ID" value="EJK48447.1"/>
    <property type="molecule type" value="Genomic_DNA"/>
</dbReference>
<protein>
    <submittedName>
        <fullName evidence="1">Uncharacterized protein</fullName>
    </submittedName>
</protein>
<proteinExistence type="predicted"/>
<sequence length="40" mass="4451">MFCVDVSVHRNSVRGEEAGIRRQAADVPQLREEVVAVLDV</sequence>
<reference evidence="1 2" key="1">
    <citation type="journal article" date="2012" name="Genome Biol.">
        <title>Genome and low-iron response of an oceanic diatom adapted to chronic iron limitation.</title>
        <authorList>
            <person name="Lommer M."/>
            <person name="Specht M."/>
            <person name="Roy A.S."/>
            <person name="Kraemer L."/>
            <person name="Andreson R."/>
            <person name="Gutowska M.A."/>
            <person name="Wolf J."/>
            <person name="Bergner S.V."/>
            <person name="Schilhabel M.B."/>
            <person name="Klostermeier U.C."/>
            <person name="Beiko R.G."/>
            <person name="Rosenstiel P."/>
            <person name="Hippler M."/>
            <person name="Laroche J."/>
        </authorList>
    </citation>
    <scope>NUCLEOTIDE SEQUENCE [LARGE SCALE GENOMIC DNA]</scope>
    <source>
        <strain evidence="1 2">CCMP1005</strain>
    </source>
</reference>
<dbReference type="AlphaFoldDB" id="K0RNW1"/>
<organism evidence="1 2">
    <name type="scientific">Thalassiosira oceanica</name>
    <name type="common">Marine diatom</name>
    <dbReference type="NCBI Taxonomy" id="159749"/>
    <lineage>
        <taxon>Eukaryota</taxon>
        <taxon>Sar</taxon>
        <taxon>Stramenopiles</taxon>
        <taxon>Ochrophyta</taxon>
        <taxon>Bacillariophyta</taxon>
        <taxon>Coscinodiscophyceae</taxon>
        <taxon>Thalassiosirophycidae</taxon>
        <taxon>Thalassiosirales</taxon>
        <taxon>Thalassiosiraceae</taxon>
        <taxon>Thalassiosira</taxon>
    </lineage>
</organism>
<feature type="non-terminal residue" evidence="1">
    <location>
        <position position="40"/>
    </location>
</feature>
<evidence type="ECO:0000313" key="1">
    <source>
        <dbReference type="EMBL" id="EJK48447.1"/>
    </source>
</evidence>
<gene>
    <name evidence="1" type="ORF">THAOC_32752</name>
</gene>
<comment type="caution">
    <text evidence="1">The sequence shown here is derived from an EMBL/GenBank/DDBJ whole genome shotgun (WGS) entry which is preliminary data.</text>
</comment>
<name>K0RNW1_THAOC</name>
<accession>K0RNW1</accession>
<dbReference type="Proteomes" id="UP000266841">
    <property type="component" value="Unassembled WGS sequence"/>
</dbReference>
<evidence type="ECO:0000313" key="2">
    <source>
        <dbReference type="Proteomes" id="UP000266841"/>
    </source>
</evidence>
<keyword evidence="2" id="KW-1185">Reference proteome</keyword>